<organism evidence="1 2">
    <name type="scientific">Gluconacetobacter dulcium</name>
    <dbReference type="NCBI Taxonomy" id="2729096"/>
    <lineage>
        <taxon>Bacteria</taxon>
        <taxon>Pseudomonadati</taxon>
        <taxon>Pseudomonadota</taxon>
        <taxon>Alphaproteobacteria</taxon>
        <taxon>Acetobacterales</taxon>
        <taxon>Acetobacteraceae</taxon>
        <taxon>Gluconacetobacter</taxon>
    </lineage>
</organism>
<protein>
    <submittedName>
        <fullName evidence="1">Uncharacterized protein</fullName>
    </submittedName>
</protein>
<dbReference type="Proteomes" id="UP000530320">
    <property type="component" value="Unassembled WGS sequence"/>
</dbReference>
<gene>
    <name evidence="1" type="ORF">HLH44_17790</name>
</gene>
<evidence type="ECO:0000313" key="1">
    <source>
        <dbReference type="EMBL" id="MBB2199265.1"/>
    </source>
</evidence>
<dbReference type="EMBL" id="JABEQP010000017">
    <property type="protein sequence ID" value="MBB2199265.1"/>
    <property type="molecule type" value="Genomic_DNA"/>
</dbReference>
<sequence length="57" mass="6205">MTWGAASGMNIRKIRDATFEGGRFIIRYIVAPLGNMAPTADGSAYHATMDRILMSAE</sequence>
<proteinExistence type="predicted"/>
<evidence type="ECO:0000313" key="2">
    <source>
        <dbReference type="Proteomes" id="UP000530320"/>
    </source>
</evidence>
<comment type="caution">
    <text evidence="1">The sequence shown here is derived from an EMBL/GenBank/DDBJ whole genome shotgun (WGS) entry which is preliminary data.</text>
</comment>
<dbReference type="AlphaFoldDB" id="A0A7W4K2P2"/>
<reference evidence="1 2" key="1">
    <citation type="submission" date="2020-04" db="EMBL/GenBank/DDBJ databases">
        <title>Description of novel Gluconacetobacter.</title>
        <authorList>
            <person name="Sombolestani A."/>
        </authorList>
    </citation>
    <scope>NUCLEOTIDE SEQUENCE [LARGE SCALE GENOMIC DNA]</scope>
    <source>
        <strain evidence="1 2">LMG 22058</strain>
    </source>
</reference>
<name>A0A7W4K2P2_9PROT</name>
<dbReference type="RefSeq" id="WP_183010236.1">
    <property type="nucleotide sequence ID" value="NZ_JABEQP010000017.1"/>
</dbReference>
<accession>A0A7W4K2P2</accession>